<evidence type="ECO:0000313" key="2">
    <source>
        <dbReference type="Proteomes" id="UP000806577"/>
    </source>
</evidence>
<dbReference type="RefSeq" id="WP_180786970.1">
    <property type="nucleotide sequence ID" value="NZ_CP065177.1"/>
</dbReference>
<gene>
    <name evidence="1" type="ORF">IG609_010525</name>
</gene>
<proteinExistence type="predicted"/>
<accession>A0A9Q2EUH1</accession>
<keyword evidence="2" id="KW-1185">Reference proteome</keyword>
<dbReference type="Proteomes" id="UP000806577">
    <property type="component" value="Chromosome"/>
</dbReference>
<dbReference type="EMBL" id="CP065177">
    <property type="protein sequence ID" value="URG47288.1"/>
    <property type="molecule type" value="Genomic_DNA"/>
</dbReference>
<reference evidence="1 2" key="1">
    <citation type="journal article" date="2021" name="Int. J. Syst. Evol. Microbiol.">
        <title>&lt;i&gt;Pectobacterium quasiaquaticum&lt;/i&gt; sp. nov., isolated from waterways.</title>
        <authorList>
            <person name="Ben Moussa H."/>
            <person name="Pedron J."/>
            <person name="Bertrand C."/>
            <person name="Hecquet A."/>
            <person name="Barny M.A."/>
        </authorList>
    </citation>
    <scope>NUCLEOTIDE SEQUENCE [LARGE SCALE GENOMIC DNA]</scope>
    <source>
        <strain evidence="1 2">A477-S1-J17</strain>
    </source>
</reference>
<dbReference type="AlphaFoldDB" id="A0A9Q2EUH1"/>
<evidence type="ECO:0000313" key="1">
    <source>
        <dbReference type="EMBL" id="URG47288.1"/>
    </source>
</evidence>
<name>A0A9Q2EUH1_9GAMM</name>
<protein>
    <submittedName>
        <fullName evidence="1">Uncharacterized protein</fullName>
    </submittedName>
</protein>
<dbReference type="KEGG" id="pqu:IG609_010525"/>
<organism evidence="1 2">
    <name type="scientific">Pectobacterium quasiaquaticum</name>
    <dbReference type="NCBI Taxonomy" id="2774015"/>
    <lineage>
        <taxon>Bacteria</taxon>
        <taxon>Pseudomonadati</taxon>
        <taxon>Pseudomonadota</taxon>
        <taxon>Gammaproteobacteria</taxon>
        <taxon>Enterobacterales</taxon>
        <taxon>Pectobacteriaceae</taxon>
        <taxon>Pectobacterium</taxon>
    </lineage>
</organism>
<sequence>MEALINAYKQILQGLNAQSFNLEEDKYSGVFLPVPFDEYWHSPVKIMLVGRETSGWNTLNGKNRMSRVLGLIPDISIEQVVEEAFERYKQHLPTKKDGTLNLKSRSRFTQYYFRLAHELNIPPQAIVYANLLAWDYDRLTPLIRPESEVQEVISASVKLLDAQIKHLEPDFIIFASGARRTDYIIKQVLTELGGYETSSVIPGKLWEFKVGNAICFRIAHPRAMRGHQKYRYEVIARIKQLCTDGD</sequence>